<sequence>MMQQWINNNGKDPYTPTDTLEDVTLEDAELANVTVENPTYSPSGLLTGGLLINGTIINATIANASDDNTGLTVSSNNTLSHVKLHCFYRPDSLVQQHGKCNRAGNVDFDRLAPDQPLHAQLLCVFGLMFNDHDHG</sequence>
<dbReference type="Proteomes" id="UP000194280">
    <property type="component" value="Unassembled WGS sequence"/>
</dbReference>
<reference evidence="1 2" key="1">
    <citation type="submission" date="2017-01" db="EMBL/GenBank/DDBJ databases">
        <title>The recent genome duplication of the halophilic yeast Hortaea werneckii: insights from long-read sequencing.</title>
        <authorList>
            <person name="Sinha S."/>
            <person name="Flibotte S."/>
            <person name="Neira M."/>
            <person name="Lenassi M."/>
            <person name="Gostincar C."/>
            <person name="Stajich J.E."/>
            <person name="Nislow C.E."/>
        </authorList>
    </citation>
    <scope>NUCLEOTIDE SEQUENCE [LARGE SCALE GENOMIC DNA]</scope>
    <source>
        <strain evidence="1 2">EXF-2000</strain>
    </source>
</reference>
<accession>A0A1Z5TPP0</accession>
<dbReference type="AlphaFoldDB" id="A0A1Z5TPP0"/>
<dbReference type="VEuPathDB" id="FungiDB:BTJ68_02395"/>
<gene>
    <name evidence="1" type="ORF">BTJ68_02395</name>
</gene>
<keyword evidence="2" id="KW-1185">Reference proteome</keyword>
<evidence type="ECO:0000313" key="2">
    <source>
        <dbReference type="Proteomes" id="UP000194280"/>
    </source>
</evidence>
<proteinExistence type="predicted"/>
<organism evidence="1 2">
    <name type="scientific">Hortaea werneckii EXF-2000</name>
    <dbReference type="NCBI Taxonomy" id="1157616"/>
    <lineage>
        <taxon>Eukaryota</taxon>
        <taxon>Fungi</taxon>
        <taxon>Dikarya</taxon>
        <taxon>Ascomycota</taxon>
        <taxon>Pezizomycotina</taxon>
        <taxon>Dothideomycetes</taxon>
        <taxon>Dothideomycetidae</taxon>
        <taxon>Mycosphaerellales</taxon>
        <taxon>Teratosphaeriaceae</taxon>
        <taxon>Hortaea</taxon>
    </lineage>
</organism>
<name>A0A1Z5TPP0_HORWE</name>
<evidence type="ECO:0000313" key="1">
    <source>
        <dbReference type="EMBL" id="OTA37881.1"/>
    </source>
</evidence>
<dbReference type="InParanoid" id="A0A1Z5TPP0"/>
<protein>
    <submittedName>
        <fullName evidence="1">Uncharacterized protein</fullName>
    </submittedName>
</protein>
<dbReference type="EMBL" id="MUNK01000015">
    <property type="protein sequence ID" value="OTA37881.1"/>
    <property type="molecule type" value="Genomic_DNA"/>
</dbReference>
<comment type="caution">
    <text evidence="1">The sequence shown here is derived from an EMBL/GenBank/DDBJ whole genome shotgun (WGS) entry which is preliminary data.</text>
</comment>